<feature type="compositionally biased region" description="Basic and acidic residues" evidence="1">
    <location>
        <begin position="47"/>
        <end position="57"/>
    </location>
</feature>
<sequence>MHVPGRVSVPDGRRVTWHLARWPWHHRRIGAQAPVARDASRTVSEASHGRREPERWRTARQPGHRRRTGALAPVARDASRTVSEASHGRREPERWHTARQPGHHNTWRTQLRWAH</sequence>
<comment type="caution">
    <text evidence="2">The sequence shown here is derived from an EMBL/GenBank/DDBJ whole genome shotgun (WGS) entry which is preliminary data.</text>
</comment>
<dbReference type="Proteomes" id="UP000494165">
    <property type="component" value="Unassembled WGS sequence"/>
</dbReference>
<gene>
    <name evidence="2" type="ORF">CLODIP_2_CD15549</name>
</gene>
<organism evidence="2 3">
    <name type="scientific">Cloeon dipterum</name>
    <dbReference type="NCBI Taxonomy" id="197152"/>
    <lineage>
        <taxon>Eukaryota</taxon>
        <taxon>Metazoa</taxon>
        <taxon>Ecdysozoa</taxon>
        <taxon>Arthropoda</taxon>
        <taxon>Hexapoda</taxon>
        <taxon>Insecta</taxon>
        <taxon>Pterygota</taxon>
        <taxon>Palaeoptera</taxon>
        <taxon>Ephemeroptera</taxon>
        <taxon>Pisciforma</taxon>
        <taxon>Baetidae</taxon>
        <taxon>Cloeon</taxon>
    </lineage>
</organism>
<protein>
    <submittedName>
        <fullName evidence="2">Uncharacterized protein</fullName>
    </submittedName>
</protein>
<feature type="region of interest" description="Disordered" evidence="1">
    <location>
        <begin position="33"/>
        <end position="115"/>
    </location>
</feature>
<reference evidence="2 3" key="1">
    <citation type="submission" date="2020-04" db="EMBL/GenBank/DDBJ databases">
        <authorList>
            <person name="Alioto T."/>
            <person name="Alioto T."/>
            <person name="Gomez Garrido J."/>
        </authorList>
    </citation>
    <scope>NUCLEOTIDE SEQUENCE [LARGE SCALE GENOMIC DNA]</scope>
</reference>
<dbReference type="AlphaFoldDB" id="A0A8S1E814"/>
<feature type="compositionally biased region" description="Basic and acidic residues" evidence="1">
    <location>
        <begin position="86"/>
        <end position="96"/>
    </location>
</feature>
<evidence type="ECO:0000313" key="3">
    <source>
        <dbReference type="Proteomes" id="UP000494165"/>
    </source>
</evidence>
<proteinExistence type="predicted"/>
<name>A0A8S1E814_9INSE</name>
<evidence type="ECO:0000256" key="1">
    <source>
        <dbReference type="SAM" id="MobiDB-lite"/>
    </source>
</evidence>
<accession>A0A8S1E814</accession>
<keyword evidence="3" id="KW-1185">Reference proteome</keyword>
<dbReference type="EMBL" id="CADEPI010001320">
    <property type="protein sequence ID" value="CAB3389157.1"/>
    <property type="molecule type" value="Genomic_DNA"/>
</dbReference>
<evidence type="ECO:0000313" key="2">
    <source>
        <dbReference type="EMBL" id="CAB3389157.1"/>
    </source>
</evidence>